<dbReference type="GO" id="GO:0016628">
    <property type="term" value="F:oxidoreductase activity, acting on the CH-CH group of donors, NAD or NADP as acceptor"/>
    <property type="evidence" value="ECO:0007669"/>
    <property type="project" value="InterPro"/>
</dbReference>
<dbReference type="InterPro" id="IPR011032">
    <property type="entry name" value="GroES-like_sf"/>
</dbReference>
<dbReference type="EMBL" id="SHBL01000023">
    <property type="protein sequence ID" value="RZO23841.1"/>
    <property type="molecule type" value="Genomic_DNA"/>
</dbReference>
<sequence>KPKHRFFVVTEWMNEFEKTTSVLHEHVKNGHIKYRETIAEGFENAPQALRDVLSGKNFGKQIIKI</sequence>
<evidence type="ECO:0000313" key="1">
    <source>
        <dbReference type="EMBL" id="RZO23841.1"/>
    </source>
</evidence>
<dbReference type="InterPro" id="IPR045010">
    <property type="entry name" value="MDR_fam"/>
</dbReference>
<proteinExistence type="predicted"/>
<dbReference type="PANTHER" id="PTHR43205">
    <property type="entry name" value="PROSTAGLANDIN REDUCTASE"/>
    <property type="match status" value="1"/>
</dbReference>
<comment type="caution">
    <text evidence="1">The sequence shown here is derived from an EMBL/GenBank/DDBJ whole genome shotgun (WGS) entry which is preliminary data.</text>
</comment>
<dbReference type="Gene3D" id="3.90.180.10">
    <property type="entry name" value="Medium-chain alcohol dehydrogenases, catalytic domain"/>
    <property type="match status" value="1"/>
</dbReference>
<evidence type="ECO:0000313" key="2">
    <source>
        <dbReference type="Proteomes" id="UP000320146"/>
    </source>
</evidence>
<dbReference type="AlphaFoldDB" id="A0A520MRJ2"/>
<name>A0A520MRJ2_9GAMM</name>
<organism evidence="1 2">
    <name type="scientific">SAR86 cluster bacterium</name>
    <dbReference type="NCBI Taxonomy" id="2030880"/>
    <lineage>
        <taxon>Bacteria</taxon>
        <taxon>Pseudomonadati</taxon>
        <taxon>Pseudomonadota</taxon>
        <taxon>Gammaproteobacteria</taxon>
        <taxon>SAR86 cluster</taxon>
    </lineage>
</organism>
<feature type="non-terminal residue" evidence="1">
    <location>
        <position position="1"/>
    </location>
</feature>
<accession>A0A520MRJ2</accession>
<protein>
    <submittedName>
        <fullName evidence="1">NADP-dependent oxidoreductase</fullName>
    </submittedName>
</protein>
<dbReference type="Gene3D" id="3.40.50.720">
    <property type="entry name" value="NAD(P)-binding Rossmann-like Domain"/>
    <property type="match status" value="1"/>
</dbReference>
<reference evidence="1 2" key="1">
    <citation type="submission" date="2019-02" db="EMBL/GenBank/DDBJ databases">
        <title>Prokaryotic population dynamics and viral predation in marine succession experiment using metagenomics: the confinement effect.</title>
        <authorList>
            <person name="Haro-Moreno J.M."/>
            <person name="Rodriguez-Valera F."/>
            <person name="Lopez-Perez M."/>
        </authorList>
    </citation>
    <scope>NUCLEOTIDE SEQUENCE [LARGE SCALE GENOMIC DNA]</scope>
    <source>
        <strain evidence="1">MED-G166</strain>
    </source>
</reference>
<dbReference type="Proteomes" id="UP000320146">
    <property type="component" value="Unassembled WGS sequence"/>
</dbReference>
<dbReference type="SUPFAM" id="SSF50129">
    <property type="entry name" value="GroES-like"/>
    <property type="match status" value="1"/>
</dbReference>
<dbReference type="PANTHER" id="PTHR43205:SF7">
    <property type="entry name" value="PROSTAGLANDIN REDUCTASE 1"/>
    <property type="match status" value="1"/>
</dbReference>
<gene>
    <name evidence="1" type="ORF">EVA99_03120</name>
</gene>